<dbReference type="InterPro" id="IPR051600">
    <property type="entry name" value="Beta-PGM-like"/>
</dbReference>
<dbReference type="Gene3D" id="3.40.50.1000">
    <property type="entry name" value="HAD superfamily/HAD-like"/>
    <property type="match status" value="1"/>
</dbReference>
<keyword evidence="3" id="KW-0479">Metal-binding</keyword>
<comment type="caution">
    <text evidence="5">The sequence shown here is derived from an EMBL/GenBank/DDBJ whole genome shotgun (WGS) entry which is preliminary data.</text>
</comment>
<comment type="similarity">
    <text evidence="2">Belongs to the HAD-like hydrolase superfamily. CbbY/CbbZ/Gph/YieH family.</text>
</comment>
<dbReference type="InterPro" id="IPR006439">
    <property type="entry name" value="HAD-SF_hydro_IA"/>
</dbReference>
<protein>
    <submittedName>
        <fullName evidence="5">Haloacid dehalogenase</fullName>
    </submittedName>
</protein>
<dbReference type="GO" id="GO:0003824">
    <property type="term" value="F:catalytic activity"/>
    <property type="evidence" value="ECO:0007669"/>
    <property type="project" value="UniProtKB-ARBA"/>
</dbReference>
<dbReference type="AlphaFoldDB" id="A0A0F4Q0Q9"/>
<dbReference type="PANTHER" id="PTHR46193:SF21">
    <property type="entry name" value="SLL1138 PROTEIN"/>
    <property type="match status" value="1"/>
</dbReference>
<dbReference type="Pfam" id="PF13419">
    <property type="entry name" value="HAD_2"/>
    <property type="match status" value="1"/>
</dbReference>
<keyword evidence="4" id="KW-0460">Magnesium</keyword>
<dbReference type="GeneID" id="58227665"/>
<dbReference type="Proteomes" id="UP000033664">
    <property type="component" value="Unassembled WGS sequence"/>
</dbReference>
<reference evidence="5 6" key="1">
    <citation type="journal article" date="2015" name="BMC Genomics">
        <title>Genome mining reveals unlocked bioactive potential of marine Gram-negative bacteria.</title>
        <authorList>
            <person name="Machado H."/>
            <person name="Sonnenschein E.C."/>
            <person name="Melchiorsen J."/>
            <person name="Gram L."/>
        </authorList>
    </citation>
    <scope>NUCLEOTIDE SEQUENCE [LARGE SCALE GENOMIC DNA]</scope>
    <source>
        <strain evidence="5 6">S3137</strain>
    </source>
</reference>
<evidence type="ECO:0000256" key="2">
    <source>
        <dbReference type="ARBA" id="ARBA00006171"/>
    </source>
</evidence>
<dbReference type="CDD" id="cd07505">
    <property type="entry name" value="HAD_BPGM-like"/>
    <property type="match status" value="1"/>
</dbReference>
<dbReference type="NCBIfam" id="TIGR01509">
    <property type="entry name" value="HAD-SF-IA-v3"/>
    <property type="match status" value="1"/>
</dbReference>
<dbReference type="eggNOG" id="COG0637">
    <property type="taxonomic scope" value="Bacteria"/>
</dbReference>
<gene>
    <name evidence="5" type="ORF">TW72_04085</name>
</gene>
<evidence type="ECO:0000313" key="5">
    <source>
        <dbReference type="EMBL" id="KJZ01044.1"/>
    </source>
</evidence>
<dbReference type="SFLD" id="SFLDG01135">
    <property type="entry name" value="C1.5.6:_HAD__Beta-PGM__Phospha"/>
    <property type="match status" value="1"/>
</dbReference>
<dbReference type="RefSeq" id="WP_022945297.1">
    <property type="nucleotide sequence ID" value="NZ_JXXY01000001.1"/>
</dbReference>
<dbReference type="InterPro" id="IPR036412">
    <property type="entry name" value="HAD-like_sf"/>
</dbReference>
<dbReference type="OrthoDB" id="9782449at2"/>
<dbReference type="PANTHER" id="PTHR46193">
    <property type="entry name" value="6-PHOSPHOGLUCONATE PHOSPHATASE"/>
    <property type="match status" value="1"/>
</dbReference>
<keyword evidence="6" id="KW-1185">Reference proteome</keyword>
<dbReference type="Gene3D" id="1.10.150.240">
    <property type="entry name" value="Putative phosphatase, domain 2"/>
    <property type="match status" value="1"/>
</dbReference>
<sequence length="218" mass="24019">MITTVLFDFDGTLVDSESLHFQCWNNILAPYGIAYDEVEFCQRYSGRPTLASAKEVVTQHNLAISAETLAQQKNDQFAKVAATSLPRLMPYALEILQHCREDGFKIGLVTGSTRDEVMPILHGYELAEYFACVVTKDDVSEPKPAPQPYLLGLSLLGANAQQSLAIEDTHTGSMSAKSAGLRVAVVPNTHTLTQDFSHADGRFANLADLYQQLLQIRK</sequence>
<dbReference type="GO" id="GO:0046872">
    <property type="term" value="F:metal ion binding"/>
    <property type="evidence" value="ECO:0007669"/>
    <property type="project" value="UniProtKB-KW"/>
</dbReference>
<comment type="cofactor">
    <cofactor evidence="1">
        <name>Mg(2+)</name>
        <dbReference type="ChEBI" id="CHEBI:18420"/>
    </cofactor>
</comment>
<evidence type="ECO:0000313" key="6">
    <source>
        <dbReference type="Proteomes" id="UP000033664"/>
    </source>
</evidence>
<organism evidence="5 6">
    <name type="scientific">Pseudoalteromonas ruthenica</name>
    <dbReference type="NCBI Taxonomy" id="151081"/>
    <lineage>
        <taxon>Bacteria</taxon>
        <taxon>Pseudomonadati</taxon>
        <taxon>Pseudomonadota</taxon>
        <taxon>Gammaproteobacteria</taxon>
        <taxon>Alteromonadales</taxon>
        <taxon>Pseudoalteromonadaceae</taxon>
        <taxon>Pseudoalteromonas</taxon>
    </lineage>
</organism>
<evidence type="ECO:0000256" key="3">
    <source>
        <dbReference type="ARBA" id="ARBA00022723"/>
    </source>
</evidence>
<name>A0A0F4Q0Q9_9GAMM</name>
<dbReference type="SFLD" id="SFLDS00003">
    <property type="entry name" value="Haloacid_Dehalogenase"/>
    <property type="match status" value="1"/>
</dbReference>
<dbReference type="InterPro" id="IPR041492">
    <property type="entry name" value="HAD_2"/>
</dbReference>
<dbReference type="SUPFAM" id="SSF56784">
    <property type="entry name" value="HAD-like"/>
    <property type="match status" value="1"/>
</dbReference>
<dbReference type="SFLD" id="SFLDG01129">
    <property type="entry name" value="C1.5:_HAD__Beta-PGM__Phosphata"/>
    <property type="match status" value="1"/>
</dbReference>
<dbReference type="InterPro" id="IPR023214">
    <property type="entry name" value="HAD_sf"/>
</dbReference>
<proteinExistence type="inferred from homology"/>
<dbReference type="PRINTS" id="PR00413">
    <property type="entry name" value="HADHALOGNASE"/>
</dbReference>
<dbReference type="InterPro" id="IPR023198">
    <property type="entry name" value="PGP-like_dom2"/>
</dbReference>
<evidence type="ECO:0000256" key="1">
    <source>
        <dbReference type="ARBA" id="ARBA00001946"/>
    </source>
</evidence>
<accession>A0A0F4Q0Q9</accession>
<evidence type="ECO:0000256" key="4">
    <source>
        <dbReference type="ARBA" id="ARBA00022842"/>
    </source>
</evidence>
<dbReference type="PATRIC" id="fig|151081.8.peg.304"/>
<dbReference type="EMBL" id="JXXZ01000004">
    <property type="protein sequence ID" value="KJZ01044.1"/>
    <property type="molecule type" value="Genomic_DNA"/>
</dbReference>